<accession>A0AC34QLZ0</accession>
<protein>
    <submittedName>
        <fullName evidence="2">Nuclear hormone receptor family member nhr-25</fullName>
    </submittedName>
</protein>
<dbReference type="Proteomes" id="UP000887576">
    <property type="component" value="Unplaced"/>
</dbReference>
<evidence type="ECO:0000313" key="1">
    <source>
        <dbReference type="Proteomes" id="UP000887576"/>
    </source>
</evidence>
<reference evidence="2" key="1">
    <citation type="submission" date="2022-11" db="UniProtKB">
        <authorList>
            <consortium name="WormBaseParasite"/>
        </authorList>
    </citation>
    <scope>IDENTIFICATION</scope>
</reference>
<proteinExistence type="predicted"/>
<evidence type="ECO:0000313" key="2">
    <source>
        <dbReference type="WBParaSite" id="JU765_v2.g17405.t1"/>
    </source>
</evidence>
<dbReference type="WBParaSite" id="JU765_v2.g17405.t1">
    <property type="protein sequence ID" value="JU765_v2.g17405.t1"/>
    <property type="gene ID" value="JU765_v2.g17405"/>
</dbReference>
<organism evidence="1 2">
    <name type="scientific">Panagrolaimus sp. JU765</name>
    <dbReference type="NCBI Taxonomy" id="591449"/>
    <lineage>
        <taxon>Eukaryota</taxon>
        <taxon>Metazoa</taxon>
        <taxon>Ecdysozoa</taxon>
        <taxon>Nematoda</taxon>
        <taxon>Chromadorea</taxon>
        <taxon>Rhabditida</taxon>
        <taxon>Tylenchina</taxon>
        <taxon>Panagrolaimomorpha</taxon>
        <taxon>Panagrolaimoidea</taxon>
        <taxon>Panagrolaimidae</taxon>
        <taxon>Panagrolaimus</taxon>
    </lineage>
</organism>
<sequence>MAVKLEPHHATQAGHLPLHAVLDDQLVIQNASRIQTIDGEDEPCPICGDKNTGYHYGIRTCESCKGFFKRTVQNKKQYQCTADQHCVVDKTNRKRCPHCRFQKCLLQGMKIEAVREDRNRGGRNKFGTYYKQDRARRMRQMSNRVTGSCNNQHAPRAIITHVPCSTAQYYDQSAIQQHSEIGYFDHSRLKAATSYDVLLQSPTLSSSTNSSNFSDGTHADYVPNSVTAAILNQAVTNTGDGAIFDASRMQFSAAAIYQNSSVKPEPFETYVAAAAPPVSAIDASYLTRGYCNGFNAAAMNGTLSYANMMPMQSLSSGSPLPLCPVPTEETIDNVFYTSNAGLDHLSRSLLAQQHASCVLKEVPKDILDPTEFSTKAAELMLNRHIRWAQENSEFQRLNRDEQVVQINNSWAALHIIEYTFAFMNHEIEEMVKLNEGTMFSVGQVAMIGCENLIGSWQQVCLQLQQHGFDRYDFAAFCLLTLFDDAFSPHSTVISHTKTNALYSWAEYRRTTIDSLPMLELLAQIKQLAMKIQQSLYHRIKSGIELPQLIGEMVMTVFEPQFSHH</sequence>
<name>A0AC34QLZ0_9BILA</name>